<proteinExistence type="inferred from homology"/>
<dbReference type="InterPro" id="IPR036259">
    <property type="entry name" value="MFS_trans_sf"/>
</dbReference>
<gene>
    <name evidence="10" type="ORF">SAMN06265355_10296</name>
</gene>
<dbReference type="Gene3D" id="1.20.1250.20">
    <property type="entry name" value="MFS general substrate transporter like domains"/>
    <property type="match status" value="1"/>
</dbReference>
<dbReference type="PANTHER" id="PTHR23517">
    <property type="entry name" value="RESISTANCE PROTEIN MDTM, PUTATIVE-RELATED-RELATED"/>
    <property type="match status" value="1"/>
</dbReference>
<dbReference type="GO" id="GO:0005886">
    <property type="term" value="C:plasma membrane"/>
    <property type="evidence" value="ECO:0007669"/>
    <property type="project" value="UniProtKB-SubCell"/>
</dbReference>
<keyword evidence="7 8" id="KW-0472">Membrane</keyword>
<evidence type="ECO:0000256" key="2">
    <source>
        <dbReference type="ARBA" id="ARBA00005982"/>
    </source>
</evidence>
<feature type="transmembrane region" description="Helical" evidence="8">
    <location>
        <begin position="21"/>
        <end position="46"/>
    </location>
</feature>
<feature type="transmembrane region" description="Helical" evidence="8">
    <location>
        <begin position="155"/>
        <end position="175"/>
    </location>
</feature>
<feature type="domain" description="Major facilitator superfamily (MFS) profile" evidence="9">
    <location>
        <begin position="23"/>
        <end position="479"/>
    </location>
</feature>
<evidence type="ECO:0000256" key="5">
    <source>
        <dbReference type="ARBA" id="ARBA00022692"/>
    </source>
</evidence>
<keyword evidence="5 8" id="KW-0812">Transmembrane</keyword>
<dbReference type="InterPro" id="IPR000109">
    <property type="entry name" value="POT_fam"/>
</dbReference>
<keyword evidence="4" id="KW-1003">Cell membrane</keyword>
<evidence type="ECO:0000256" key="6">
    <source>
        <dbReference type="ARBA" id="ARBA00022989"/>
    </source>
</evidence>
<evidence type="ECO:0000256" key="4">
    <source>
        <dbReference type="ARBA" id="ARBA00022475"/>
    </source>
</evidence>
<keyword evidence="3" id="KW-0813">Transport</keyword>
<name>A0A238VND6_9ACTN</name>
<feature type="transmembrane region" description="Helical" evidence="8">
    <location>
        <begin position="181"/>
        <end position="200"/>
    </location>
</feature>
<reference evidence="11" key="1">
    <citation type="submission" date="2017-06" db="EMBL/GenBank/DDBJ databases">
        <authorList>
            <person name="Varghese N."/>
            <person name="Submissions S."/>
        </authorList>
    </citation>
    <scope>NUCLEOTIDE SEQUENCE [LARGE SCALE GENOMIC DNA]</scope>
    <source>
        <strain evidence="11">DSM 44485</strain>
    </source>
</reference>
<feature type="transmembrane region" description="Helical" evidence="8">
    <location>
        <begin position="455"/>
        <end position="478"/>
    </location>
</feature>
<feature type="transmembrane region" description="Helical" evidence="8">
    <location>
        <begin position="66"/>
        <end position="84"/>
    </location>
</feature>
<evidence type="ECO:0000259" key="9">
    <source>
        <dbReference type="PROSITE" id="PS50850"/>
    </source>
</evidence>
<feature type="transmembrane region" description="Helical" evidence="8">
    <location>
        <begin position="360"/>
        <end position="380"/>
    </location>
</feature>
<dbReference type="InterPro" id="IPR020846">
    <property type="entry name" value="MFS_dom"/>
</dbReference>
<dbReference type="EMBL" id="FZNP01000002">
    <property type="protein sequence ID" value="SNR35657.1"/>
    <property type="molecule type" value="Genomic_DNA"/>
</dbReference>
<dbReference type="Pfam" id="PF00854">
    <property type="entry name" value="PTR2"/>
    <property type="match status" value="1"/>
</dbReference>
<dbReference type="GO" id="GO:1904680">
    <property type="term" value="F:peptide transmembrane transporter activity"/>
    <property type="evidence" value="ECO:0007669"/>
    <property type="project" value="InterPro"/>
</dbReference>
<feature type="transmembrane region" description="Helical" evidence="8">
    <location>
        <begin position="221"/>
        <end position="244"/>
    </location>
</feature>
<dbReference type="RefSeq" id="WP_089310413.1">
    <property type="nucleotide sequence ID" value="NZ_FZNP01000002.1"/>
</dbReference>
<keyword evidence="6 8" id="KW-1133">Transmembrane helix</keyword>
<evidence type="ECO:0000256" key="1">
    <source>
        <dbReference type="ARBA" id="ARBA00004651"/>
    </source>
</evidence>
<feature type="transmembrane region" description="Helical" evidence="8">
    <location>
        <begin position="386"/>
        <end position="406"/>
    </location>
</feature>
<dbReference type="CDD" id="cd17346">
    <property type="entry name" value="MFS_DtpA_like"/>
    <property type="match status" value="1"/>
</dbReference>
<evidence type="ECO:0000256" key="3">
    <source>
        <dbReference type="ARBA" id="ARBA00022448"/>
    </source>
</evidence>
<sequence>MTTTSADPAGPARIVDQPRGLATLVGIGLWERFSFYGMQVVLLYYLFFSVAEGGLGLSKAEATSVIGAYGGLVYLSTVIGGWVADRLLGSERTLFLSAMLIMLGHVALAVVPGFTGVWIGLALLVVGSGGQVGNVTSSVGHLYGQGDRRRDNGFLLFYMGLNVGALAGPLLTGLARTRLGFHYGFGIAAIGMAIGLVLLFGGRRHLGPRGRSVPDPLPRSAIAKAGGTAVGVLLLVALAATAGVLTIRHLATAITVVVLAVIVGYFATMLRSAKVSPAERRRVYGLIPMFLINCVFWALYQQQFTVVQIYAATRVDLHVLGFAMPPEFFSSAVPFFVILLTPMLVSLWSRAGSREPSTPVKFLAGVVLIGLSFLLFLPMAGSGGAVNPPLALAGILLVFTLAELFVSPVQLALSTELAPKAFQTQTVALLFLSTAAGSAASGMLAGFYSPEREGAYFSTLGLASLAAAVLFATTLRWVKSMVNGAR</sequence>
<comment type="similarity">
    <text evidence="2">Belongs to the major facilitator superfamily. Proton-dependent oligopeptide transporter (POT/PTR) (TC 2.A.17) family.</text>
</comment>
<dbReference type="SUPFAM" id="SSF103473">
    <property type="entry name" value="MFS general substrate transporter"/>
    <property type="match status" value="2"/>
</dbReference>
<evidence type="ECO:0000256" key="8">
    <source>
        <dbReference type="SAM" id="Phobius"/>
    </source>
</evidence>
<evidence type="ECO:0000313" key="11">
    <source>
        <dbReference type="Proteomes" id="UP000198420"/>
    </source>
</evidence>
<evidence type="ECO:0000313" key="10">
    <source>
        <dbReference type="EMBL" id="SNR35657.1"/>
    </source>
</evidence>
<feature type="transmembrane region" description="Helical" evidence="8">
    <location>
        <begin position="250"/>
        <end position="270"/>
    </location>
</feature>
<dbReference type="PROSITE" id="PS50850">
    <property type="entry name" value="MFS"/>
    <property type="match status" value="1"/>
</dbReference>
<feature type="transmembrane region" description="Helical" evidence="8">
    <location>
        <begin position="328"/>
        <end position="348"/>
    </location>
</feature>
<protein>
    <submittedName>
        <fullName evidence="10">Proton-dependent oligopeptide transporter, POT family</fullName>
    </submittedName>
</protein>
<evidence type="ECO:0000256" key="7">
    <source>
        <dbReference type="ARBA" id="ARBA00023136"/>
    </source>
</evidence>
<dbReference type="GO" id="GO:0015833">
    <property type="term" value="P:peptide transport"/>
    <property type="evidence" value="ECO:0007669"/>
    <property type="project" value="InterPro"/>
</dbReference>
<accession>A0A238VND6</accession>
<feature type="transmembrane region" description="Helical" evidence="8">
    <location>
        <begin position="427"/>
        <end position="449"/>
    </location>
</feature>
<keyword evidence="11" id="KW-1185">Reference proteome</keyword>
<comment type="subcellular location">
    <subcellularLocation>
        <location evidence="1">Cell membrane</location>
        <topology evidence="1">Multi-pass membrane protein</topology>
    </subcellularLocation>
</comment>
<feature type="transmembrane region" description="Helical" evidence="8">
    <location>
        <begin position="282"/>
        <end position="300"/>
    </location>
</feature>
<organism evidence="10 11">
    <name type="scientific">Actinomadura mexicana</name>
    <dbReference type="NCBI Taxonomy" id="134959"/>
    <lineage>
        <taxon>Bacteria</taxon>
        <taxon>Bacillati</taxon>
        <taxon>Actinomycetota</taxon>
        <taxon>Actinomycetes</taxon>
        <taxon>Streptosporangiales</taxon>
        <taxon>Thermomonosporaceae</taxon>
        <taxon>Actinomadura</taxon>
    </lineage>
</organism>
<dbReference type="OrthoDB" id="9772725at2"/>
<dbReference type="InterPro" id="IPR050171">
    <property type="entry name" value="MFS_Transporters"/>
</dbReference>
<dbReference type="NCBIfam" id="TIGR00924">
    <property type="entry name" value="yjdL_sub1_fam"/>
    <property type="match status" value="1"/>
</dbReference>
<dbReference type="Proteomes" id="UP000198420">
    <property type="component" value="Unassembled WGS sequence"/>
</dbReference>
<dbReference type="AlphaFoldDB" id="A0A238VND6"/>
<dbReference type="InterPro" id="IPR005279">
    <property type="entry name" value="Dipep/tripep_permease"/>
</dbReference>
<dbReference type="PANTHER" id="PTHR23517:SF15">
    <property type="entry name" value="PROTON-DEPENDENT OLIGOPEPTIDE FAMILY TRANSPORT PROTEIN"/>
    <property type="match status" value="1"/>
</dbReference>